<sequence length="281" mass="31732">MAILQENKYGKSGVRLVKVIRNGAVHRVREWTVRVLLEGDFETAHTAGDNSKILPTDTMKNTVYSRAKESKAESMEEFAHELIDFLLRRNAQVSAAEVHIEQVMWKRLTIDGDLHPHSFMRGSDELQTTTIRRAKNGDQSLVSGLYNMIVLKTTKSAFEGYIKDDLTTLKEAADRLFETSVTASWLYRGNVTDYEAKRTNIRESMLRTFATHDSKSVQQTLFAMAEGALAAVPELLEITLTMPNIHNIPVDLKVFGQENANEVFMPISDPSGYIHARVTRD</sequence>
<feature type="binding site" evidence="7">
    <location>
        <position position="218"/>
    </location>
    <ligand>
        <name>5-hydroxyisourate</name>
        <dbReference type="ChEBI" id="CHEBI:18072"/>
    </ligand>
</feature>
<feature type="active site" description="Charge relay system" evidence="6">
    <location>
        <position position="56"/>
    </location>
</feature>
<keyword evidence="4 5" id="KW-0560">Oxidoreductase</keyword>
<comment type="catalytic activity">
    <reaction evidence="5 8">
        <text>urate + O2 + H2O = 5-hydroxyisourate + H2O2</text>
        <dbReference type="Rhea" id="RHEA:21368"/>
        <dbReference type="ChEBI" id="CHEBI:15377"/>
        <dbReference type="ChEBI" id="CHEBI:15379"/>
        <dbReference type="ChEBI" id="CHEBI:16240"/>
        <dbReference type="ChEBI" id="CHEBI:17775"/>
        <dbReference type="ChEBI" id="CHEBI:18072"/>
        <dbReference type="EC" id="1.7.3.3"/>
    </reaction>
</comment>
<evidence type="ECO:0000256" key="3">
    <source>
        <dbReference type="ARBA" id="ARBA00022631"/>
    </source>
</evidence>
<comment type="function">
    <text evidence="5 8">Catalyzes the oxidation of uric acid to 5-hydroxyisourate, which is further processed to form (S)-allantoin.</text>
</comment>
<dbReference type="SUPFAM" id="SSF55620">
    <property type="entry name" value="Tetrahydrobiopterin biosynthesis enzymes-like"/>
    <property type="match status" value="2"/>
</dbReference>
<feature type="binding site" evidence="7">
    <location>
        <position position="158"/>
    </location>
    <ligand>
        <name>5-hydroxyisourate</name>
        <dbReference type="ChEBI" id="CHEBI:18072"/>
    </ligand>
</feature>
<reference evidence="9 10" key="1">
    <citation type="submission" date="2016-10" db="EMBL/GenBank/DDBJ databases">
        <authorList>
            <person name="de Groot N.N."/>
        </authorList>
    </citation>
    <scope>NUCLEOTIDE SEQUENCE [LARGE SCALE GENOMIC DNA]</scope>
    <source>
        <strain evidence="9 10">AB35.6</strain>
    </source>
</reference>
<dbReference type="InterPro" id="IPR002042">
    <property type="entry name" value="Uricase"/>
</dbReference>
<feature type="binding site" evidence="7">
    <location>
        <position position="175"/>
    </location>
    <ligand>
        <name>urate</name>
        <dbReference type="ChEBI" id="CHEBI:17775"/>
    </ligand>
</feature>
<dbReference type="Gene3D" id="3.10.270.10">
    <property type="entry name" value="Urate Oxidase"/>
    <property type="match status" value="1"/>
</dbReference>
<feature type="binding site" evidence="7">
    <location>
        <position position="56"/>
    </location>
    <ligand>
        <name>O2</name>
        <dbReference type="ChEBI" id="CHEBI:15379"/>
    </ligand>
</feature>
<proteinExistence type="inferred from homology"/>
<organism evidence="9 10">
    <name type="scientific">Terriglobus roseus</name>
    <dbReference type="NCBI Taxonomy" id="392734"/>
    <lineage>
        <taxon>Bacteria</taxon>
        <taxon>Pseudomonadati</taxon>
        <taxon>Acidobacteriota</taxon>
        <taxon>Terriglobia</taxon>
        <taxon>Terriglobales</taxon>
        <taxon>Acidobacteriaceae</taxon>
        <taxon>Terriglobus</taxon>
    </lineage>
</organism>
<feature type="binding site" evidence="7">
    <location>
        <position position="175"/>
    </location>
    <ligand>
        <name>5-hydroxyisourate</name>
        <dbReference type="ChEBI" id="CHEBI:18072"/>
    </ligand>
</feature>
<dbReference type="PRINTS" id="PR00093">
    <property type="entry name" value="URICASE"/>
</dbReference>
<evidence type="ECO:0000256" key="5">
    <source>
        <dbReference type="PIRNR" id="PIRNR000241"/>
    </source>
</evidence>
<feature type="binding site" evidence="7">
    <location>
        <position position="57"/>
    </location>
    <ligand>
        <name>urate</name>
        <dbReference type="ChEBI" id="CHEBI:17775"/>
    </ligand>
</feature>
<dbReference type="AlphaFoldDB" id="A0A1H4KR96"/>
<dbReference type="EC" id="1.7.3.3" evidence="5 8"/>
<feature type="binding site" evidence="7">
    <location>
        <position position="217"/>
    </location>
    <ligand>
        <name>5-hydroxyisourate</name>
        <dbReference type="ChEBI" id="CHEBI:18072"/>
    </ligand>
</feature>
<dbReference type="OrthoDB" id="9809009at2"/>
<feature type="binding site" evidence="7">
    <location>
        <position position="57"/>
    </location>
    <ligand>
        <name>5-hydroxyisourate</name>
        <dbReference type="ChEBI" id="CHEBI:18072"/>
    </ligand>
</feature>
<comment type="pathway">
    <text evidence="1 5">Purine metabolism; urate degradation; (S)-allantoin from urate: step 1/3.</text>
</comment>
<feature type="binding site" evidence="7">
    <location>
        <position position="158"/>
    </location>
    <ligand>
        <name>urate</name>
        <dbReference type="ChEBI" id="CHEBI:17775"/>
    </ligand>
</feature>
<dbReference type="EMBL" id="FNSD01000001">
    <property type="protein sequence ID" value="SEB60756.1"/>
    <property type="molecule type" value="Genomic_DNA"/>
</dbReference>
<dbReference type="PANTHER" id="PTHR42874">
    <property type="entry name" value="URICASE"/>
    <property type="match status" value="1"/>
</dbReference>
<feature type="active site" description="Charge relay system" evidence="6">
    <location>
        <position position="11"/>
    </location>
</feature>
<feature type="binding site" evidence="7">
    <location>
        <position position="218"/>
    </location>
    <ligand>
        <name>urate</name>
        <dbReference type="ChEBI" id="CHEBI:17775"/>
    </ligand>
</feature>
<dbReference type="GO" id="GO:0019628">
    <property type="term" value="P:urate catabolic process"/>
    <property type="evidence" value="ECO:0007669"/>
    <property type="project" value="UniProtKB-UniPathway"/>
</dbReference>
<feature type="binding site" evidence="7">
    <location>
        <position position="244"/>
    </location>
    <ligand>
        <name>urate</name>
        <dbReference type="ChEBI" id="CHEBI:17775"/>
    </ligand>
</feature>
<gene>
    <name evidence="9" type="ORF">SAMN05443244_1309</name>
</gene>
<feature type="binding site" evidence="7">
    <location>
        <position position="56"/>
    </location>
    <ligand>
        <name>5-hydroxyisourate</name>
        <dbReference type="ChEBI" id="CHEBI:18072"/>
    </ligand>
</feature>
<dbReference type="RefSeq" id="WP_074652867.1">
    <property type="nucleotide sequence ID" value="NZ_FNSD01000001.1"/>
</dbReference>
<feature type="binding site" evidence="7">
    <location>
        <position position="244"/>
    </location>
    <ligand>
        <name>5-hydroxyisourate</name>
        <dbReference type="ChEBI" id="CHEBI:18072"/>
    </ligand>
</feature>
<dbReference type="PANTHER" id="PTHR42874:SF1">
    <property type="entry name" value="URICASE"/>
    <property type="match status" value="1"/>
</dbReference>
<dbReference type="Proteomes" id="UP000182409">
    <property type="component" value="Unassembled WGS sequence"/>
</dbReference>
<evidence type="ECO:0000313" key="9">
    <source>
        <dbReference type="EMBL" id="SEB60756.1"/>
    </source>
</evidence>
<dbReference type="UniPathway" id="UPA00394">
    <property type="reaction ID" value="UER00650"/>
</dbReference>
<dbReference type="PIRSF" id="PIRSF000241">
    <property type="entry name" value="Urate_oxidase"/>
    <property type="match status" value="1"/>
</dbReference>
<evidence type="ECO:0000256" key="1">
    <source>
        <dbReference type="ARBA" id="ARBA00004831"/>
    </source>
</evidence>
<dbReference type="NCBIfam" id="TIGR03383">
    <property type="entry name" value="urate_oxi"/>
    <property type="match status" value="1"/>
</dbReference>
<dbReference type="GO" id="GO:0004846">
    <property type="term" value="F:urate oxidase activity"/>
    <property type="evidence" value="ECO:0007669"/>
    <property type="project" value="UniProtKB-EC"/>
</dbReference>
<comment type="similarity">
    <text evidence="2 5 8">Belongs to the uricase family.</text>
</comment>
<feature type="active site" description="Charge relay system" evidence="6">
    <location>
        <position position="246"/>
    </location>
</feature>
<dbReference type="Pfam" id="PF01014">
    <property type="entry name" value="Uricase"/>
    <property type="match status" value="2"/>
</dbReference>
<evidence type="ECO:0000256" key="8">
    <source>
        <dbReference type="RuleBase" id="RU004455"/>
    </source>
</evidence>
<accession>A0A1H4KR96</accession>
<protein>
    <recommendedName>
        <fullName evidence="5 8">Uricase</fullName>
        <ecNumber evidence="5 8">1.7.3.3</ecNumber>
    </recommendedName>
    <alternativeName>
        <fullName evidence="5">Urate oxidase</fullName>
    </alternativeName>
</protein>
<evidence type="ECO:0000256" key="4">
    <source>
        <dbReference type="ARBA" id="ARBA00023002"/>
    </source>
</evidence>
<evidence type="ECO:0000256" key="7">
    <source>
        <dbReference type="PIRSR" id="PIRSR000241-2"/>
    </source>
</evidence>
<feature type="binding site" evidence="7">
    <location>
        <position position="244"/>
    </location>
    <ligand>
        <name>O2</name>
        <dbReference type="ChEBI" id="CHEBI:15379"/>
    </ligand>
</feature>
<feature type="binding site" evidence="7">
    <location>
        <position position="56"/>
    </location>
    <ligand>
        <name>urate</name>
        <dbReference type="ChEBI" id="CHEBI:17775"/>
    </ligand>
</feature>
<evidence type="ECO:0000313" key="10">
    <source>
        <dbReference type="Proteomes" id="UP000182409"/>
    </source>
</evidence>
<dbReference type="GO" id="GO:0006145">
    <property type="term" value="P:purine nucleobase catabolic process"/>
    <property type="evidence" value="ECO:0007669"/>
    <property type="project" value="TreeGrafter"/>
</dbReference>
<evidence type="ECO:0000256" key="6">
    <source>
        <dbReference type="PIRSR" id="PIRSR000241-1"/>
    </source>
</evidence>
<feature type="binding site" evidence="7">
    <location>
        <position position="217"/>
    </location>
    <ligand>
        <name>urate</name>
        <dbReference type="ChEBI" id="CHEBI:17775"/>
    </ligand>
</feature>
<evidence type="ECO:0000256" key="2">
    <source>
        <dbReference type="ARBA" id="ARBA00009760"/>
    </source>
</evidence>
<name>A0A1H4KR96_9BACT</name>
<keyword evidence="3 5" id="KW-0659">Purine metabolism</keyword>